<keyword evidence="6" id="KW-0694">RNA-binding</keyword>
<comment type="subcellular location">
    <subcellularLocation>
        <location evidence="2">Cytoplasm</location>
    </subcellularLocation>
    <subcellularLocation>
        <location evidence="1">Nucleus</location>
    </subcellularLocation>
</comment>
<dbReference type="PIRSF" id="PIRSF002161">
    <property type="entry name" value="Ribosomal_L5"/>
    <property type="match status" value="1"/>
</dbReference>
<evidence type="ECO:0000256" key="1">
    <source>
        <dbReference type="ARBA" id="ARBA00004123"/>
    </source>
</evidence>
<dbReference type="GO" id="GO:0006412">
    <property type="term" value="P:translation"/>
    <property type="evidence" value="ECO:0007669"/>
    <property type="project" value="InterPro"/>
</dbReference>
<dbReference type="InterPro" id="IPR031309">
    <property type="entry name" value="Ribosomal_uL5_C"/>
</dbReference>
<evidence type="ECO:0000256" key="8">
    <source>
        <dbReference type="ARBA" id="ARBA00023242"/>
    </source>
</evidence>
<protein>
    <submittedName>
        <fullName evidence="13">Large subunit ribosomal protein L11e</fullName>
    </submittedName>
</protein>
<organism evidence="13">
    <name type="scientific">Tetraselmis sp. GSL018</name>
    <dbReference type="NCBI Taxonomy" id="582737"/>
    <lineage>
        <taxon>Eukaryota</taxon>
        <taxon>Viridiplantae</taxon>
        <taxon>Chlorophyta</taxon>
        <taxon>core chlorophytes</taxon>
        <taxon>Chlorodendrophyceae</taxon>
        <taxon>Chlorodendrales</taxon>
        <taxon>Chlorodendraceae</taxon>
        <taxon>Tetraselmis</taxon>
    </lineage>
</organism>
<evidence type="ECO:0000313" key="13">
    <source>
        <dbReference type="EMBL" id="JAC79921.1"/>
    </source>
</evidence>
<evidence type="ECO:0000256" key="7">
    <source>
        <dbReference type="ARBA" id="ARBA00022980"/>
    </source>
</evidence>
<evidence type="ECO:0000259" key="12">
    <source>
        <dbReference type="Pfam" id="PF00673"/>
    </source>
</evidence>
<dbReference type="GO" id="GO:0005634">
    <property type="term" value="C:nucleus"/>
    <property type="evidence" value="ECO:0007669"/>
    <property type="project" value="UniProtKB-SubCell"/>
</dbReference>
<evidence type="ECO:0000259" key="11">
    <source>
        <dbReference type="Pfam" id="PF00281"/>
    </source>
</evidence>
<dbReference type="InterPro" id="IPR022803">
    <property type="entry name" value="Ribosomal_uL5_dom_sf"/>
</dbReference>
<evidence type="ECO:0000256" key="6">
    <source>
        <dbReference type="ARBA" id="ARBA00022884"/>
    </source>
</evidence>
<keyword evidence="9 10" id="KW-0687">Ribonucleoprotein</keyword>
<dbReference type="Pfam" id="PF00673">
    <property type="entry name" value="Ribosomal_L5_C"/>
    <property type="match status" value="1"/>
</dbReference>
<gene>
    <name evidence="13" type="primary">RPL11</name>
    <name evidence="13" type="ORF">TSPGSL018_11521</name>
</gene>
<keyword evidence="5" id="KW-0699">rRNA-binding</keyword>
<proteinExistence type="inferred from homology"/>
<evidence type="ECO:0000256" key="10">
    <source>
        <dbReference type="RuleBase" id="RU003930"/>
    </source>
</evidence>
<dbReference type="Pfam" id="PF00281">
    <property type="entry name" value="Ribosomal_L5"/>
    <property type="match status" value="1"/>
</dbReference>
<dbReference type="GO" id="GO:0005840">
    <property type="term" value="C:ribosome"/>
    <property type="evidence" value="ECO:0007669"/>
    <property type="project" value="UniProtKB-KW"/>
</dbReference>
<dbReference type="EMBL" id="GBEZ01005378">
    <property type="protein sequence ID" value="JAC79921.1"/>
    <property type="molecule type" value="Transcribed_RNA"/>
</dbReference>
<dbReference type="InterPro" id="IPR031310">
    <property type="entry name" value="Ribosomal_uL5_N"/>
</dbReference>
<name>A0A061SAW5_9CHLO</name>
<keyword evidence="4" id="KW-0963">Cytoplasm</keyword>
<dbReference type="InterPro" id="IPR002132">
    <property type="entry name" value="Ribosomal_uL5"/>
</dbReference>
<evidence type="ECO:0000256" key="9">
    <source>
        <dbReference type="ARBA" id="ARBA00023274"/>
    </source>
</evidence>
<dbReference type="Gene3D" id="3.30.1440.10">
    <property type="match status" value="1"/>
</dbReference>
<dbReference type="GO" id="GO:0005737">
    <property type="term" value="C:cytoplasm"/>
    <property type="evidence" value="ECO:0007669"/>
    <property type="project" value="UniProtKB-SubCell"/>
</dbReference>
<keyword evidence="7 10" id="KW-0689">Ribosomal protein</keyword>
<dbReference type="GO" id="GO:0019843">
    <property type="term" value="F:rRNA binding"/>
    <property type="evidence" value="ECO:0007669"/>
    <property type="project" value="UniProtKB-KW"/>
</dbReference>
<evidence type="ECO:0000256" key="4">
    <source>
        <dbReference type="ARBA" id="ARBA00022490"/>
    </source>
</evidence>
<evidence type="ECO:0000256" key="3">
    <source>
        <dbReference type="ARBA" id="ARBA00008553"/>
    </source>
</evidence>
<comment type="similarity">
    <text evidence="3 10">Belongs to the universal ribosomal protein uL5 family.</text>
</comment>
<keyword evidence="8" id="KW-0539">Nucleus</keyword>
<dbReference type="GO" id="GO:1990904">
    <property type="term" value="C:ribonucleoprotein complex"/>
    <property type="evidence" value="ECO:0007669"/>
    <property type="project" value="UniProtKB-KW"/>
</dbReference>
<dbReference type="PANTHER" id="PTHR11994">
    <property type="entry name" value="60S RIBOSOMAL PROTEIN L11-RELATED"/>
    <property type="match status" value="1"/>
</dbReference>
<feature type="domain" description="Large ribosomal subunit protein uL5 C-terminal" evidence="12">
    <location>
        <begin position="66"/>
        <end position="164"/>
    </location>
</feature>
<dbReference type="NCBIfam" id="NF003258">
    <property type="entry name" value="PRK04219.1"/>
    <property type="match status" value="1"/>
</dbReference>
<dbReference type="InterPro" id="IPR057266">
    <property type="entry name" value="Ribosomal_uL5_euk/arc-type"/>
</dbReference>
<dbReference type="AlphaFoldDB" id="A0A061SAW5"/>
<evidence type="ECO:0000256" key="2">
    <source>
        <dbReference type="ARBA" id="ARBA00004496"/>
    </source>
</evidence>
<dbReference type="SUPFAM" id="SSF55282">
    <property type="entry name" value="RL5-like"/>
    <property type="match status" value="1"/>
</dbReference>
<dbReference type="FunFam" id="3.30.1440.10:FF:000004">
    <property type="entry name" value="60S ribosomal protein L11, putative"/>
    <property type="match status" value="1"/>
</dbReference>
<evidence type="ECO:0000256" key="5">
    <source>
        <dbReference type="ARBA" id="ARBA00022730"/>
    </source>
</evidence>
<dbReference type="GO" id="GO:0003735">
    <property type="term" value="F:structural constituent of ribosome"/>
    <property type="evidence" value="ECO:0007669"/>
    <property type="project" value="InterPro"/>
</dbReference>
<feature type="domain" description="Large ribosomal subunit protein uL5 N-terminal" evidence="11">
    <location>
        <begin position="9"/>
        <end position="62"/>
    </location>
</feature>
<reference evidence="13" key="1">
    <citation type="submission" date="2014-05" db="EMBL/GenBank/DDBJ databases">
        <title>The transcriptome of the halophilic microalga Tetraselmis sp. GSL018 isolated from the Great Salt Lake, Utah.</title>
        <authorList>
            <person name="Jinkerson R.E."/>
            <person name="D'Adamo S."/>
            <person name="Posewitz M.C."/>
        </authorList>
    </citation>
    <scope>NUCLEOTIDE SEQUENCE</scope>
    <source>
        <strain evidence="13">GSL018</strain>
    </source>
</reference>
<accession>A0A061SAW5</accession>
<sequence length="178" mass="20356">MVNEKKTSNPMRDIRVSKLVLNICVGESGDRLTKAAKVLEQLTGQQPVYGKARYTVRSFSIRRNEKISCYVTVRGEKAYEILESGLKVKEYELLRKNFSDTGNFGFGISEHIDLGVKYDPSTGIFGMDFYVVLERPGYRVGRRRQRHSRVGVQHRVTKEDAIKWFQSKFEGIVANKAS</sequence>